<dbReference type="InterPro" id="IPR026906">
    <property type="entry name" value="LRR_5"/>
</dbReference>
<organism evidence="2 3">
    <name type="scientific">Eubacterium album</name>
    <dbReference type="NCBI Taxonomy" id="2978477"/>
    <lineage>
        <taxon>Bacteria</taxon>
        <taxon>Bacillati</taxon>
        <taxon>Bacillota</taxon>
        <taxon>Clostridia</taxon>
        <taxon>Eubacteriales</taxon>
        <taxon>Eubacteriaceae</taxon>
        <taxon>Eubacterium</taxon>
    </lineage>
</organism>
<gene>
    <name evidence="2" type="ORF">N5B56_12040</name>
</gene>
<evidence type="ECO:0000313" key="2">
    <source>
        <dbReference type="EMBL" id="MCT7399803.1"/>
    </source>
</evidence>
<dbReference type="SUPFAM" id="SSF52058">
    <property type="entry name" value="L domain-like"/>
    <property type="match status" value="1"/>
</dbReference>
<dbReference type="EMBL" id="JAODBU010000013">
    <property type="protein sequence ID" value="MCT7399803.1"/>
    <property type="molecule type" value="Genomic_DNA"/>
</dbReference>
<keyword evidence="1" id="KW-0732">Signal</keyword>
<feature type="chain" id="PRO_5045996135" evidence="1">
    <location>
        <begin position="22"/>
        <end position="617"/>
    </location>
</feature>
<dbReference type="Gene3D" id="3.80.10.10">
    <property type="entry name" value="Ribonuclease Inhibitor"/>
    <property type="match status" value="1"/>
</dbReference>
<dbReference type="InterPro" id="IPR032675">
    <property type="entry name" value="LRR_dom_sf"/>
</dbReference>
<dbReference type="Proteomes" id="UP001431199">
    <property type="component" value="Unassembled WGS sequence"/>
</dbReference>
<comment type="caution">
    <text evidence="2">The sequence shown here is derived from an EMBL/GenBank/DDBJ whole genome shotgun (WGS) entry which is preliminary data.</text>
</comment>
<dbReference type="Pfam" id="PF13306">
    <property type="entry name" value="LRR_5"/>
    <property type="match status" value="1"/>
</dbReference>
<dbReference type="RefSeq" id="WP_260979068.1">
    <property type="nucleotide sequence ID" value="NZ_JAODBU010000013.1"/>
</dbReference>
<feature type="signal peptide" evidence="1">
    <location>
        <begin position="1"/>
        <end position="21"/>
    </location>
</feature>
<reference evidence="2" key="1">
    <citation type="submission" date="2022-09" db="EMBL/GenBank/DDBJ databases">
        <title>Eubacterium sp. LFL-14 isolated from human feces.</title>
        <authorList>
            <person name="Liu F."/>
        </authorList>
    </citation>
    <scope>NUCLEOTIDE SEQUENCE</scope>
    <source>
        <strain evidence="2">LFL-14</strain>
    </source>
</reference>
<accession>A0ABT2M6C2</accession>
<proteinExistence type="predicted"/>
<evidence type="ECO:0000256" key="1">
    <source>
        <dbReference type="SAM" id="SignalP"/>
    </source>
</evidence>
<keyword evidence="3" id="KW-1185">Reference proteome</keyword>
<evidence type="ECO:0000313" key="3">
    <source>
        <dbReference type="Proteomes" id="UP001431199"/>
    </source>
</evidence>
<protein>
    <submittedName>
        <fullName evidence="2">Leucine-rich repeat domain-containing protein</fullName>
    </submittedName>
</protein>
<sequence length="617" mass="68055">MRNFKQVAAMTLAGVMTVSMAGVQTPAATNTTFSKAVSMMDVSNATGSGNVGIDIAGDEVSEKINEILYSVYREAHRNDDDTKGEDGRTAYRAAWDDHSQKLGLLESYDEKEDTYKYTDRFTINAKVSTEIVTTTQFSVELAGNIANGKEMKLTKIEYNNGNVKIDLDSFVKFMSEYCGMTTSKVCEALEIPALKSIELDSVAEINNMLKDKCGKYYPIIGVEVVEQKDIDNKLFEQDELGKVIDLKYGEEAKEANFALTGEQVVNTVMNLAKLVLNTADSAFAKFETTNGTKTTFKVTDEQASEFVLAIADALSSNSKTIVDLVFGQLKALPGFDEILTMPVEAEKYISDNMIESLNKFAQDIKDIATTVTKTDEDNNEIKYNPLQEKLKEEGIKFDVTVNSDLTGEKGYRDYKVDGNFNYSCPAETDGESVEVKPDTVIAVKFDFNLKENGQPPVENPANNDGKNNVTNNNANNTTNNDLQNTLIIVKGKKYKATSAANSKNPTVTFLGNINKKAKNVKVPASINYNNVNYKVTAIAPNAFKNNKNIRSVVVGKNVRVIGKNSFKGCKNLKTLVIKGKKLKKIKKGAFKNANSKIVIKCAKGQGKKYRKLVRESR</sequence>
<name>A0ABT2M6C2_9FIRM</name>